<organism evidence="1 2">
    <name type="scientific">Oidiodendron maius (strain Zn)</name>
    <dbReference type="NCBI Taxonomy" id="913774"/>
    <lineage>
        <taxon>Eukaryota</taxon>
        <taxon>Fungi</taxon>
        <taxon>Dikarya</taxon>
        <taxon>Ascomycota</taxon>
        <taxon>Pezizomycotina</taxon>
        <taxon>Leotiomycetes</taxon>
        <taxon>Leotiomycetes incertae sedis</taxon>
        <taxon>Myxotrichaceae</taxon>
        <taxon>Oidiodendron</taxon>
    </lineage>
</organism>
<dbReference type="EMBL" id="KN832882">
    <property type="protein sequence ID" value="KIM97307.1"/>
    <property type="molecule type" value="Genomic_DNA"/>
</dbReference>
<dbReference type="Proteomes" id="UP000054321">
    <property type="component" value="Unassembled WGS sequence"/>
</dbReference>
<gene>
    <name evidence="1" type="ORF">OIDMADRAFT_57932</name>
</gene>
<dbReference type="InParanoid" id="A0A0C3D5X6"/>
<proteinExistence type="predicted"/>
<reference evidence="1 2" key="1">
    <citation type="submission" date="2014-04" db="EMBL/GenBank/DDBJ databases">
        <authorList>
            <consortium name="DOE Joint Genome Institute"/>
            <person name="Kuo A."/>
            <person name="Martino E."/>
            <person name="Perotto S."/>
            <person name="Kohler A."/>
            <person name="Nagy L.G."/>
            <person name="Floudas D."/>
            <person name="Copeland A."/>
            <person name="Barry K.W."/>
            <person name="Cichocki N."/>
            <person name="Veneault-Fourrey C."/>
            <person name="LaButti K."/>
            <person name="Lindquist E.A."/>
            <person name="Lipzen A."/>
            <person name="Lundell T."/>
            <person name="Morin E."/>
            <person name="Murat C."/>
            <person name="Sun H."/>
            <person name="Tunlid A."/>
            <person name="Henrissat B."/>
            <person name="Grigoriev I.V."/>
            <person name="Hibbett D.S."/>
            <person name="Martin F."/>
            <person name="Nordberg H.P."/>
            <person name="Cantor M.N."/>
            <person name="Hua S.X."/>
        </authorList>
    </citation>
    <scope>NUCLEOTIDE SEQUENCE [LARGE SCALE GENOMIC DNA]</scope>
    <source>
        <strain evidence="1 2">Zn</strain>
    </source>
</reference>
<keyword evidence="2" id="KW-1185">Reference proteome</keyword>
<reference evidence="2" key="2">
    <citation type="submission" date="2015-01" db="EMBL/GenBank/DDBJ databases">
        <title>Evolutionary Origins and Diversification of the Mycorrhizal Mutualists.</title>
        <authorList>
            <consortium name="DOE Joint Genome Institute"/>
            <consortium name="Mycorrhizal Genomics Consortium"/>
            <person name="Kohler A."/>
            <person name="Kuo A."/>
            <person name="Nagy L.G."/>
            <person name="Floudas D."/>
            <person name="Copeland A."/>
            <person name="Barry K.W."/>
            <person name="Cichocki N."/>
            <person name="Veneault-Fourrey C."/>
            <person name="LaButti K."/>
            <person name="Lindquist E.A."/>
            <person name="Lipzen A."/>
            <person name="Lundell T."/>
            <person name="Morin E."/>
            <person name="Murat C."/>
            <person name="Riley R."/>
            <person name="Ohm R."/>
            <person name="Sun H."/>
            <person name="Tunlid A."/>
            <person name="Henrissat B."/>
            <person name="Grigoriev I.V."/>
            <person name="Hibbett D.S."/>
            <person name="Martin F."/>
        </authorList>
    </citation>
    <scope>NUCLEOTIDE SEQUENCE [LARGE SCALE GENOMIC DNA]</scope>
    <source>
        <strain evidence="2">Zn</strain>
    </source>
</reference>
<accession>A0A0C3D5X6</accession>
<evidence type="ECO:0000313" key="1">
    <source>
        <dbReference type="EMBL" id="KIM97307.1"/>
    </source>
</evidence>
<dbReference type="AlphaFoldDB" id="A0A0C3D5X6"/>
<name>A0A0C3D5X6_OIDMZ</name>
<evidence type="ECO:0000313" key="2">
    <source>
        <dbReference type="Proteomes" id="UP000054321"/>
    </source>
</evidence>
<dbReference type="HOGENOM" id="CLU_1540508_0_0_1"/>
<protein>
    <submittedName>
        <fullName evidence="1">Uncharacterized protein</fullName>
    </submittedName>
</protein>
<sequence>MPITPQMIPAAFENYSHATGVYESDKLKQLVNEHLSGSKSLHRLTGYEFSTGLEYSAPIVLKRSLQPFSSRYNFDNSLFAALHARGSPPAGCGSLDETVILNTDRQSRKNVPYTALPSSTSDPVTSISPPVPRKAYQVLPSGIEKSLLDSDTYNKVLEKYCFFWIHSMSIAIRR</sequence>